<evidence type="ECO:0000313" key="9">
    <source>
        <dbReference type="EMBL" id="HIU26934.1"/>
    </source>
</evidence>
<protein>
    <submittedName>
        <fullName evidence="9">BCCT family transporter</fullName>
    </submittedName>
</protein>
<dbReference type="Pfam" id="PF02028">
    <property type="entry name" value="BCCT"/>
    <property type="match status" value="1"/>
</dbReference>
<feature type="transmembrane region" description="Helical" evidence="8">
    <location>
        <begin position="75"/>
        <end position="94"/>
    </location>
</feature>
<sequence length="274" mass="29306">GTAITGLDKGMKWCADVNVYLYIALLVAFLILGPTAYFLNLGTESLGGFLTSLFDHSLMTGAANDSNWPQSWTTFYWASYFAWTPTLGLFFATISYGRTIRAMTALIFGLGGGFGLIWMTLISGTAIERQMSGTVDLVGALATEGTGGIPYLVLNSLPLGKVLGVLYLVIMVFTFVTAANANISVMAGLSVEGQGQDTKPSKPLLLIWGVIVAVISCFIVAWIGIDGVKALSNIGGIVALFIEIGIAASIVVCIAKWRKIDQTGTYLKEEREFE</sequence>
<feature type="transmembrane region" description="Helical" evidence="8">
    <location>
        <begin position="162"/>
        <end position="183"/>
    </location>
</feature>
<comment type="similarity">
    <text evidence="2">Belongs to the BCCT transporter (TC 2.A.15) family.</text>
</comment>
<accession>A0A9D1L6L8</accession>
<keyword evidence="3" id="KW-0813">Transport</keyword>
<feature type="non-terminal residue" evidence="9">
    <location>
        <position position="1"/>
    </location>
</feature>
<reference evidence="9" key="1">
    <citation type="submission" date="2020-10" db="EMBL/GenBank/DDBJ databases">
        <authorList>
            <person name="Gilroy R."/>
        </authorList>
    </citation>
    <scope>NUCLEOTIDE SEQUENCE</scope>
    <source>
        <strain evidence="9">11300</strain>
    </source>
</reference>
<comment type="caution">
    <text evidence="9">The sequence shown here is derived from an EMBL/GenBank/DDBJ whole genome shotgun (WGS) entry which is preliminary data.</text>
</comment>
<feature type="transmembrane region" description="Helical" evidence="8">
    <location>
        <begin position="106"/>
        <end position="127"/>
    </location>
</feature>
<keyword evidence="7 8" id="KW-0472">Membrane</keyword>
<feature type="transmembrane region" description="Helical" evidence="8">
    <location>
        <begin position="19"/>
        <end position="39"/>
    </location>
</feature>
<feature type="transmembrane region" description="Helical" evidence="8">
    <location>
        <begin position="231"/>
        <end position="255"/>
    </location>
</feature>
<dbReference type="AlphaFoldDB" id="A0A9D1L6L8"/>
<gene>
    <name evidence="9" type="ORF">IAD16_00955</name>
</gene>
<organism evidence="9 10">
    <name type="scientific">Candidatus Fimisoma avicola</name>
    <dbReference type="NCBI Taxonomy" id="2840826"/>
    <lineage>
        <taxon>Bacteria</taxon>
        <taxon>Bacillati</taxon>
        <taxon>Bacillota</taxon>
        <taxon>Clostridia</taxon>
        <taxon>Eubacteriales</taxon>
        <taxon>Candidatus Fimisoma</taxon>
    </lineage>
</organism>
<evidence type="ECO:0000256" key="7">
    <source>
        <dbReference type="ARBA" id="ARBA00023136"/>
    </source>
</evidence>
<reference evidence="9" key="2">
    <citation type="journal article" date="2021" name="PeerJ">
        <title>Extensive microbial diversity within the chicken gut microbiome revealed by metagenomics and culture.</title>
        <authorList>
            <person name="Gilroy R."/>
            <person name="Ravi A."/>
            <person name="Getino M."/>
            <person name="Pursley I."/>
            <person name="Horton D.L."/>
            <person name="Alikhan N.F."/>
            <person name="Baker D."/>
            <person name="Gharbi K."/>
            <person name="Hall N."/>
            <person name="Watson M."/>
            <person name="Adriaenssens E.M."/>
            <person name="Foster-Nyarko E."/>
            <person name="Jarju S."/>
            <person name="Secka A."/>
            <person name="Antonio M."/>
            <person name="Oren A."/>
            <person name="Chaudhuri R.R."/>
            <person name="La Ragione R."/>
            <person name="Hildebrand F."/>
            <person name="Pallen M.J."/>
        </authorList>
    </citation>
    <scope>NUCLEOTIDE SEQUENCE</scope>
    <source>
        <strain evidence="9">11300</strain>
    </source>
</reference>
<evidence type="ECO:0000256" key="3">
    <source>
        <dbReference type="ARBA" id="ARBA00022448"/>
    </source>
</evidence>
<feature type="transmembrane region" description="Helical" evidence="8">
    <location>
        <begin position="204"/>
        <end position="225"/>
    </location>
</feature>
<evidence type="ECO:0000256" key="1">
    <source>
        <dbReference type="ARBA" id="ARBA00004651"/>
    </source>
</evidence>
<evidence type="ECO:0000256" key="5">
    <source>
        <dbReference type="ARBA" id="ARBA00022692"/>
    </source>
</evidence>
<evidence type="ECO:0000256" key="6">
    <source>
        <dbReference type="ARBA" id="ARBA00022989"/>
    </source>
</evidence>
<dbReference type="PANTHER" id="PTHR30047:SF7">
    <property type="entry name" value="HIGH-AFFINITY CHOLINE TRANSPORT PROTEIN"/>
    <property type="match status" value="1"/>
</dbReference>
<keyword evidence="5 8" id="KW-0812">Transmembrane</keyword>
<keyword evidence="4" id="KW-1003">Cell membrane</keyword>
<keyword evidence="6 8" id="KW-1133">Transmembrane helix</keyword>
<name>A0A9D1L6L8_9FIRM</name>
<dbReference type="GO" id="GO:0022857">
    <property type="term" value="F:transmembrane transporter activity"/>
    <property type="evidence" value="ECO:0007669"/>
    <property type="project" value="InterPro"/>
</dbReference>
<dbReference type="InterPro" id="IPR000060">
    <property type="entry name" value="BCCT_transptr"/>
</dbReference>
<evidence type="ECO:0000256" key="2">
    <source>
        <dbReference type="ARBA" id="ARBA00005658"/>
    </source>
</evidence>
<dbReference type="Proteomes" id="UP000824091">
    <property type="component" value="Unassembled WGS sequence"/>
</dbReference>
<comment type="subcellular location">
    <subcellularLocation>
        <location evidence="1">Cell membrane</location>
        <topology evidence="1">Multi-pass membrane protein</topology>
    </subcellularLocation>
</comment>
<dbReference type="GO" id="GO:0005886">
    <property type="term" value="C:plasma membrane"/>
    <property type="evidence" value="ECO:0007669"/>
    <property type="project" value="UniProtKB-SubCell"/>
</dbReference>
<evidence type="ECO:0000256" key="8">
    <source>
        <dbReference type="SAM" id="Phobius"/>
    </source>
</evidence>
<evidence type="ECO:0000256" key="4">
    <source>
        <dbReference type="ARBA" id="ARBA00022475"/>
    </source>
</evidence>
<dbReference type="PANTHER" id="PTHR30047">
    <property type="entry name" value="HIGH-AFFINITY CHOLINE TRANSPORT PROTEIN-RELATED"/>
    <property type="match status" value="1"/>
</dbReference>
<proteinExistence type="inferred from homology"/>
<dbReference type="EMBL" id="DVMO01000015">
    <property type="protein sequence ID" value="HIU26934.1"/>
    <property type="molecule type" value="Genomic_DNA"/>
</dbReference>
<evidence type="ECO:0000313" key="10">
    <source>
        <dbReference type="Proteomes" id="UP000824091"/>
    </source>
</evidence>